<keyword evidence="2" id="KW-0689">Ribosomal protein</keyword>
<evidence type="ECO:0000256" key="1">
    <source>
        <dbReference type="ARBA" id="ARBA00004173"/>
    </source>
</evidence>
<proteinExistence type="predicted"/>
<name>A0A834JVR0_VESGE</name>
<evidence type="ECO:0000256" key="2">
    <source>
        <dbReference type="ARBA" id="ARBA00022980"/>
    </source>
</evidence>
<accession>A0A834JVR0</accession>
<sequence length="551" mass="65150">MFLRLHLRLLNNTVSITRHSSKKYATIVSEESQITNAPVYPPILDLSFKAKQKRRKEVWYDEIKKIKTVEEKIFKINMPRYYGWKSLILDEHVIPYNSLEHAQYITRTYIIKERGLPTFYNNVISDEELESIVNDNKSLIEDIIAFEYSSRKRKHELNEIQLESKAVMENIVASAIVYQINRTLQSNLVTIRPHLLEVQTDFEPRIEAFWFVGGIDPSGLKIKTRKRIHWIKKYAYDPVNMPIQYYGKSILQSRHNHPLKEIMSLSECEDSSLTIPQFKFDPRVLGYELNRKHATNIPGFWPGDPCEFGLLSYHNRGYIAERPETYKDENDALLKQAILASYSWLLSQACYQGFSTFHDVTYPFVNQAVITNGQYWSFYVYQLNTTVLYSENVDENPRRNICWATESVKLFDKVEGEKVHGLNTDVLKSLIKFYANTPEEKMIEMKPNLGSDVQKIADIQSDRRRDWLERHYKHLVTNRSRHRKAPEIYHWQKIYLIDNKMCPMMKKRHPFQFGISVMNRKLNDHALKYVPKCLRVNPKKKLGNWEQTFYP</sequence>
<dbReference type="GO" id="GO:0005762">
    <property type="term" value="C:mitochondrial large ribosomal subunit"/>
    <property type="evidence" value="ECO:0007669"/>
    <property type="project" value="TreeGrafter"/>
</dbReference>
<dbReference type="InterPro" id="IPR010793">
    <property type="entry name" value="Ribosomal_mL37/mL65"/>
</dbReference>
<organism evidence="5 6">
    <name type="scientific">Vespula germanica</name>
    <name type="common">German yellow jacket</name>
    <name type="synonym">Paravespula germanica</name>
    <dbReference type="NCBI Taxonomy" id="30212"/>
    <lineage>
        <taxon>Eukaryota</taxon>
        <taxon>Metazoa</taxon>
        <taxon>Ecdysozoa</taxon>
        <taxon>Arthropoda</taxon>
        <taxon>Hexapoda</taxon>
        <taxon>Insecta</taxon>
        <taxon>Pterygota</taxon>
        <taxon>Neoptera</taxon>
        <taxon>Endopterygota</taxon>
        <taxon>Hymenoptera</taxon>
        <taxon>Apocrita</taxon>
        <taxon>Aculeata</taxon>
        <taxon>Vespoidea</taxon>
        <taxon>Vespidae</taxon>
        <taxon>Vespinae</taxon>
        <taxon>Vespula</taxon>
    </lineage>
</organism>
<reference evidence="5" key="1">
    <citation type="journal article" date="2020" name="G3 (Bethesda)">
        <title>High-Quality Assemblies for Three Invasive Social Wasps from the &lt;i&gt;Vespula&lt;/i&gt; Genus.</title>
        <authorList>
            <person name="Harrop T.W.R."/>
            <person name="Guhlin J."/>
            <person name="McLaughlin G.M."/>
            <person name="Permina E."/>
            <person name="Stockwell P."/>
            <person name="Gilligan J."/>
            <person name="Le Lec M.F."/>
            <person name="Gruber M.A.M."/>
            <person name="Quinn O."/>
            <person name="Lovegrove M."/>
            <person name="Duncan E.J."/>
            <person name="Remnant E.J."/>
            <person name="Van Eeckhoven J."/>
            <person name="Graham B."/>
            <person name="Knapp R.A."/>
            <person name="Langford K.W."/>
            <person name="Kronenberg Z."/>
            <person name="Press M.O."/>
            <person name="Eacker S.M."/>
            <person name="Wilson-Rankin E.E."/>
            <person name="Purcell J."/>
            <person name="Lester P.J."/>
            <person name="Dearden P.K."/>
        </authorList>
    </citation>
    <scope>NUCLEOTIDE SEQUENCE</scope>
    <source>
        <strain evidence="5">Linc-1</strain>
    </source>
</reference>
<dbReference type="AlphaFoldDB" id="A0A834JVR0"/>
<evidence type="ECO:0000256" key="3">
    <source>
        <dbReference type="ARBA" id="ARBA00023128"/>
    </source>
</evidence>
<evidence type="ECO:0008006" key="7">
    <source>
        <dbReference type="Google" id="ProtNLM"/>
    </source>
</evidence>
<dbReference type="Pfam" id="PF07147">
    <property type="entry name" value="PDCD9"/>
    <property type="match status" value="1"/>
</dbReference>
<dbReference type="GO" id="GO:0003735">
    <property type="term" value="F:structural constituent of ribosome"/>
    <property type="evidence" value="ECO:0007669"/>
    <property type="project" value="InterPro"/>
</dbReference>
<dbReference type="PANTHER" id="PTHR13014">
    <property type="entry name" value="MITOCHONDRIAL 28S RIBOSOMAL PROTEIN S30/P52 PRO-APOTOTIC PROTEIN"/>
    <property type="match status" value="1"/>
</dbReference>
<comment type="caution">
    <text evidence="5">The sequence shown here is derived from an EMBL/GenBank/DDBJ whole genome shotgun (WGS) entry which is preliminary data.</text>
</comment>
<dbReference type="GO" id="GO:0006412">
    <property type="term" value="P:translation"/>
    <property type="evidence" value="ECO:0007669"/>
    <property type="project" value="InterPro"/>
</dbReference>
<evidence type="ECO:0000256" key="4">
    <source>
        <dbReference type="ARBA" id="ARBA00023274"/>
    </source>
</evidence>
<evidence type="ECO:0000313" key="5">
    <source>
        <dbReference type="EMBL" id="KAF7395574.1"/>
    </source>
</evidence>
<gene>
    <name evidence="5" type="ORF">HZH68_009624</name>
</gene>
<keyword evidence="4" id="KW-0687">Ribonucleoprotein</keyword>
<keyword evidence="3" id="KW-0496">Mitochondrion</keyword>
<evidence type="ECO:0000313" key="6">
    <source>
        <dbReference type="Proteomes" id="UP000617340"/>
    </source>
</evidence>
<dbReference type="PANTHER" id="PTHR13014:SF3">
    <property type="entry name" value="LARGE RIBOSOMAL SUBUNIT PROTEIN ML65"/>
    <property type="match status" value="1"/>
</dbReference>
<protein>
    <recommendedName>
        <fullName evidence="7">28S ribosomal protein S30, mitochondrial</fullName>
    </recommendedName>
</protein>
<dbReference type="Proteomes" id="UP000617340">
    <property type="component" value="Unassembled WGS sequence"/>
</dbReference>
<dbReference type="InterPro" id="IPR039982">
    <property type="entry name" value="Ribosomal_mL65"/>
</dbReference>
<keyword evidence="6" id="KW-1185">Reference proteome</keyword>
<comment type="subcellular location">
    <subcellularLocation>
        <location evidence="1">Mitochondrion</location>
    </subcellularLocation>
</comment>
<dbReference type="EMBL" id="JACSDZ010000009">
    <property type="protein sequence ID" value="KAF7395574.1"/>
    <property type="molecule type" value="Genomic_DNA"/>
</dbReference>